<evidence type="ECO:0000313" key="8">
    <source>
        <dbReference type="Proteomes" id="UP000324738"/>
    </source>
</evidence>
<dbReference type="EMBL" id="VTWH01000002">
    <property type="protein sequence ID" value="KAA0970713.1"/>
    <property type="molecule type" value="Genomic_DNA"/>
</dbReference>
<dbReference type="Gene3D" id="3.40.800.20">
    <property type="entry name" value="Histone deacetylase domain"/>
    <property type="match status" value="1"/>
</dbReference>
<comment type="cofactor">
    <cofactor evidence="1">
        <name>Zn(2+)</name>
        <dbReference type="ChEBI" id="CHEBI:29105"/>
    </cofactor>
</comment>
<dbReference type="Proteomes" id="UP000324738">
    <property type="component" value="Unassembled WGS sequence"/>
</dbReference>
<dbReference type="GO" id="GO:0004407">
    <property type="term" value="F:histone deacetylase activity"/>
    <property type="evidence" value="ECO:0007669"/>
    <property type="project" value="TreeGrafter"/>
</dbReference>
<sequence length="352" mass="38201">MKLFYDLRQSAHQPKQYMVHGRIVEPLENPSRLDTLIAALKTCGAAPKQPEDAGLGPILAVHCNSYVAFLQTAYEKFTALPNAGPEVLPNVHPYMAAPHDGFARALPRTTGILGLTGWYIGDLSCAMMARTYEAAYASAQSAIAAADDVLRGADAAFALCRPPGHHAYRDRASGFCFLNNAAIAAQRLRDRFGKVAIVDFDTHHGDGTQAIFYNRSDVFFASTHTDPASYYPHYYGYDDEIGQGEGEGYNLNLPLAPGSGDRQFVEAVRRLADRVTAYGAEALVLSAGWDAHRDDPLSRLDVSTAAYHQIGEILAELGLPTVIVQEGGYSLSAVAEVAPTFLTAFQQTHHVR</sequence>
<reference evidence="7 8" key="1">
    <citation type="submission" date="2019-08" db="EMBL/GenBank/DDBJ databases">
        <title>Aureimonas fodiniaquatilis sp. nov., isolated from a coal mine wastewater.</title>
        <authorList>
            <person name="Kim W."/>
        </authorList>
    </citation>
    <scope>NUCLEOTIDE SEQUENCE [LARGE SCALE GENOMIC DNA]</scope>
    <source>
        <strain evidence="7 8">CAU 1482</strain>
    </source>
</reference>
<feature type="domain" description="Histone deacetylase" evidence="6">
    <location>
        <begin position="28"/>
        <end position="343"/>
    </location>
</feature>
<dbReference type="PANTHER" id="PTHR10625">
    <property type="entry name" value="HISTONE DEACETYLASE HDAC1-RELATED"/>
    <property type="match status" value="1"/>
</dbReference>
<dbReference type="GO" id="GO:0040029">
    <property type="term" value="P:epigenetic regulation of gene expression"/>
    <property type="evidence" value="ECO:0007669"/>
    <property type="project" value="TreeGrafter"/>
</dbReference>
<gene>
    <name evidence="7" type="ORF">FPY71_09515</name>
</gene>
<evidence type="ECO:0000256" key="5">
    <source>
        <dbReference type="ARBA" id="ARBA00022833"/>
    </source>
</evidence>
<dbReference type="InterPro" id="IPR037138">
    <property type="entry name" value="His_deacetylse_dom_sf"/>
</dbReference>
<dbReference type="Pfam" id="PF00850">
    <property type="entry name" value="Hist_deacetyl"/>
    <property type="match status" value="1"/>
</dbReference>
<name>A0A5B0DWA3_9HYPH</name>
<dbReference type="InterPro" id="IPR000286">
    <property type="entry name" value="HDACs"/>
</dbReference>
<dbReference type="SUPFAM" id="SSF52768">
    <property type="entry name" value="Arginase/deacetylase"/>
    <property type="match status" value="1"/>
</dbReference>
<organism evidence="7 8">
    <name type="scientific">Aureimonas fodinaquatilis</name>
    <dbReference type="NCBI Taxonomy" id="2565783"/>
    <lineage>
        <taxon>Bacteria</taxon>
        <taxon>Pseudomonadati</taxon>
        <taxon>Pseudomonadota</taxon>
        <taxon>Alphaproteobacteria</taxon>
        <taxon>Hyphomicrobiales</taxon>
        <taxon>Aurantimonadaceae</taxon>
        <taxon>Aureimonas</taxon>
    </lineage>
</organism>
<protein>
    <submittedName>
        <fullName evidence="7">Histone deacetylase family protein</fullName>
    </submittedName>
</protein>
<dbReference type="InterPro" id="IPR023801">
    <property type="entry name" value="His_deacetylse_dom"/>
</dbReference>
<dbReference type="PRINTS" id="PR01270">
    <property type="entry name" value="HDASUPER"/>
</dbReference>
<comment type="caution">
    <text evidence="7">The sequence shown here is derived from an EMBL/GenBank/DDBJ whole genome shotgun (WGS) entry which is preliminary data.</text>
</comment>
<evidence type="ECO:0000256" key="1">
    <source>
        <dbReference type="ARBA" id="ARBA00001947"/>
    </source>
</evidence>
<evidence type="ECO:0000256" key="3">
    <source>
        <dbReference type="ARBA" id="ARBA00022723"/>
    </source>
</evidence>
<evidence type="ECO:0000256" key="4">
    <source>
        <dbReference type="ARBA" id="ARBA00022801"/>
    </source>
</evidence>
<dbReference type="AlphaFoldDB" id="A0A5B0DWA3"/>
<keyword evidence="5" id="KW-0862">Zinc</keyword>
<dbReference type="OrthoDB" id="9808367at2"/>
<evidence type="ECO:0000256" key="2">
    <source>
        <dbReference type="ARBA" id="ARBA00005947"/>
    </source>
</evidence>
<proteinExistence type="inferred from homology"/>
<dbReference type="PANTHER" id="PTHR10625:SF17">
    <property type="entry name" value="HISTONE DEACETYLASE 8"/>
    <property type="match status" value="1"/>
</dbReference>
<comment type="similarity">
    <text evidence="2">Belongs to the histone deacetylase family.</text>
</comment>
<dbReference type="GO" id="GO:0046872">
    <property type="term" value="F:metal ion binding"/>
    <property type="evidence" value="ECO:0007669"/>
    <property type="project" value="UniProtKB-KW"/>
</dbReference>
<dbReference type="GO" id="GO:0016787">
    <property type="term" value="F:hydrolase activity"/>
    <property type="evidence" value="ECO:0007669"/>
    <property type="project" value="UniProtKB-KW"/>
</dbReference>
<dbReference type="CDD" id="cd10001">
    <property type="entry name" value="HDAC_classII_APAH"/>
    <property type="match status" value="1"/>
</dbReference>
<evidence type="ECO:0000259" key="6">
    <source>
        <dbReference type="Pfam" id="PF00850"/>
    </source>
</evidence>
<keyword evidence="4" id="KW-0378">Hydrolase</keyword>
<evidence type="ECO:0000313" key="7">
    <source>
        <dbReference type="EMBL" id="KAA0970713.1"/>
    </source>
</evidence>
<dbReference type="InterPro" id="IPR023696">
    <property type="entry name" value="Ureohydrolase_dom_sf"/>
</dbReference>
<accession>A0A5B0DWA3</accession>
<keyword evidence="3" id="KW-0479">Metal-binding</keyword>
<keyword evidence="8" id="KW-1185">Reference proteome</keyword>